<evidence type="ECO:0000313" key="1">
    <source>
        <dbReference type="EMBL" id="KAI6088692.1"/>
    </source>
</evidence>
<dbReference type="Proteomes" id="UP001497680">
    <property type="component" value="Unassembled WGS sequence"/>
</dbReference>
<evidence type="ECO:0000313" key="2">
    <source>
        <dbReference type="Proteomes" id="UP001497680"/>
    </source>
</evidence>
<comment type="caution">
    <text evidence="1">The sequence shown here is derived from an EMBL/GenBank/DDBJ whole genome shotgun (WGS) entry which is preliminary data.</text>
</comment>
<name>A0ACC0D807_9PEZI</name>
<dbReference type="EMBL" id="MU394300">
    <property type="protein sequence ID" value="KAI6088692.1"/>
    <property type="molecule type" value="Genomic_DNA"/>
</dbReference>
<accession>A0ACC0D807</accession>
<organism evidence="1 2">
    <name type="scientific">Hypoxylon rubiginosum</name>
    <dbReference type="NCBI Taxonomy" id="110542"/>
    <lineage>
        <taxon>Eukaryota</taxon>
        <taxon>Fungi</taxon>
        <taxon>Dikarya</taxon>
        <taxon>Ascomycota</taxon>
        <taxon>Pezizomycotina</taxon>
        <taxon>Sordariomycetes</taxon>
        <taxon>Xylariomycetidae</taxon>
        <taxon>Xylariales</taxon>
        <taxon>Hypoxylaceae</taxon>
        <taxon>Hypoxylon</taxon>
    </lineage>
</organism>
<protein>
    <submittedName>
        <fullName evidence="1">MFS general substrate transporter</fullName>
    </submittedName>
</protein>
<reference evidence="1 2" key="1">
    <citation type="journal article" date="2022" name="New Phytol.">
        <title>Ecological generalism drives hyperdiversity of secondary metabolite gene clusters in xylarialean endophytes.</title>
        <authorList>
            <person name="Franco M.E.E."/>
            <person name="Wisecaver J.H."/>
            <person name="Arnold A.E."/>
            <person name="Ju Y.M."/>
            <person name="Slot J.C."/>
            <person name="Ahrendt S."/>
            <person name="Moore L.P."/>
            <person name="Eastman K.E."/>
            <person name="Scott K."/>
            <person name="Konkel Z."/>
            <person name="Mondo S.J."/>
            <person name="Kuo A."/>
            <person name="Hayes R.D."/>
            <person name="Haridas S."/>
            <person name="Andreopoulos B."/>
            <person name="Riley R."/>
            <person name="LaButti K."/>
            <person name="Pangilinan J."/>
            <person name="Lipzen A."/>
            <person name="Amirebrahimi M."/>
            <person name="Yan J."/>
            <person name="Adam C."/>
            <person name="Keymanesh K."/>
            <person name="Ng V."/>
            <person name="Louie K."/>
            <person name="Northen T."/>
            <person name="Drula E."/>
            <person name="Henrissat B."/>
            <person name="Hsieh H.M."/>
            <person name="Youens-Clark K."/>
            <person name="Lutzoni F."/>
            <person name="Miadlikowska J."/>
            <person name="Eastwood D.C."/>
            <person name="Hamelin R.C."/>
            <person name="Grigoriev I.V."/>
            <person name="U'Ren J.M."/>
        </authorList>
    </citation>
    <scope>NUCLEOTIDE SEQUENCE [LARGE SCALE GENOMIC DNA]</scope>
    <source>
        <strain evidence="1 2">ER1909</strain>
    </source>
</reference>
<keyword evidence="2" id="KW-1185">Reference proteome</keyword>
<sequence>MSEPPPSPNSTPPLLTPQQQQQRSGGRSRQLLGRALGELGLTPVYAAPRDVKVLFVQRFVRMFAYGASTLVLVAYLTGLGIPRTGVGLFMTLTLAGDVCVSFVLTLFADALGRRAVLALGAVLMAASGAVFATSGSYWVLLAAAVVGVISPSGNEIGPFRAIEESIVAQLTDPRDRSDVYAWYSLLGLGGAACGSMACGWVLQHLRQKLRWDFISAHRAIYMGYAVLGLVKLVLTLLLSHSVESEKKQQQQQQQQQQAQGRNEETRPLLGDDTGVNPPPKRKLRGLLPDISKESVPVVITLCLLFALDSFGSGLAPLSWITYYFKTRFMIEEGKLGSIFFVTQILGAASMIAASSLAKRFGNVNTMVFTHLPSQIFRALIAVPGDLRLALIFLILNASTQSMDSGPRSAFLATIVLPGERTAVMGTVNVVKTTAQSLGPILTGVLADRGLLWVCFVGSGGLKILYDLGLLAFFKEKEKERERAERLRIQREESGEGPIDEEGA</sequence>
<proteinExistence type="predicted"/>
<gene>
    <name evidence="1" type="ORF">F4821DRAFT_233564</name>
</gene>